<evidence type="ECO:0000313" key="1">
    <source>
        <dbReference type="EMBL" id="MFC4677203.1"/>
    </source>
</evidence>
<gene>
    <name evidence="1" type="ORF">ACFO6W_26340</name>
</gene>
<proteinExistence type="predicted"/>
<sequence>MAIETSQIKFAESEKTGELIGFVSRHSKTKKLKGVRENSTFGKKICVLSGDLKGTIIPNILYDVELKAMHRGNGYVVVSARPRQFKARIEKVTVPKAIYRLKVTFGNKTVYFDPKHGKSDSSRTLEGVLDILASRVDIEEPDSVLAEFKEEGIALIKQMEADGFLVPKSNKNQRK</sequence>
<reference evidence="2" key="1">
    <citation type="journal article" date="2019" name="Int. J. Syst. Evol. Microbiol.">
        <title>The Global Catalogue of Microorganisms (GCM) 10K type strain sequencing project: providing services to taxonomists for standard genome sequencing and annotation.</title>
        <authorList>
            <consortium name="The Broad Institute Genomics Platform"/>
            <consortium name="The Broad Institute Genome Sequencing Center for Infectious Disease"/>
            <person name="Wu L."/>
            <person name="Ma J."/>
        </authorList>
    </citation>
    <scope>NUCLEOTIDE SEQUENCE [LARGE SCALE GENOMIC DNA]</scope>
    <source>
        <strain evidence="2">CCUG 66188</strain>
    </source>
</reference>
<dbReference type="RefSeq" id="WP_380002147.1">
    <property type="nucleotide sequence ID" value="NZ_JBHSGN010000222.1"/>
</dbReference>
<evidence type="ECO:0000313" key="2">
    <source>
        <dbReference type="Proteomes" id="UP001596023"/>
    </source>
</evidence>
<comment type="caution">
    <text evidence="1">The sequence shown here is derived from an EMBL/GenBank/DDBJ whole genome shotgun (WGS) entry which is preliminary data.</text>
</comment>
<keyword evidence="2" id="KW-1185">Reference proteome</keyword>
<name>A0ABV9L4G0_9BACT</name>
<dbReference type="Proteomes" id="UP001596023">
    <property type="component" value="Unassembled WGS sequence"/>
</dbReference>
<protein>
    <submittedName>
        <fullName evidence="1">Uncharacterized protein</fullName>
    </submittedName>
</protein>
<dbReference type="EMBL" id="JBHSGN010000222">
    <property type="protein sequence ID" value="MFC4677203.1"/>
    <property type="molecule type" value="Genomic_DNA"/>
</dbReference>
<accession>A0ABV9L4G0</accession>
<organism evidence="1 2">
    <name type="scientific">Dysgonomonas termitidis</name>
    <dbReference type="NCBI Taxonomy" id="1516126"/>
    <lineage>
        <taxon>Bacteria</taxon>
        <taxon>Pseudomonadati</taxon>
        <taxon>Bacteroidota</taxon>
        <taxon>Bacteroidia</taxon>
        <taxon>Bacteroidales</taxon>
        <taxon>Dysgonomonadaceae</taxon>
        <taxon>Dysgonomonas</taxon>
    </lineage>
</organism>